<evidence type="ECO:0000313" key="2">
    <source>
        <dbReference type="Proteomes" id="UP001501337"/>
    </source>
</evidence>
<protein>
    <submittedName>
        <fullName evidence="1">Uncharacterized protein</fullName>
    </submittedName>
</protein>
<reference evidence="2" key="1">
    <citation type="journal article" date="2019" name="Int. J. Syst. Evol. Microbiol.">
        <title>The Global Catalogue of Microorganisms (GCM) 10K type strain sequencing project: providing services to taxonomists for standard genome sequencing and annotation.</title>
        <authorList>
            <consortium name="The Broad Institute Genomics Platform"/>
            <consortium name="The Broad Institute Genome Sequencing Center for Infectious Disease"/>
            <person name="Wu L."/>
            <person name="Ma J."/>
        </authorList>
    </citation>
    <scope>NUCLEOTIDE SEQUENCE [LARGE SCALE GENOMIC DNA]</scope>
    <source>
        <strain evidence="2">JCM 17555</strain>
    </source>
</reference>
<evidence type="ECO:0000313" key="1">
    <source>
        <dbReference type="EMBL" id="GAA3959757.1"/>
    </source>
</evidence>
<keyword evidence="2" id="KW-1185">Reference proteome</keyword>
<proteinExistence type="predicted"/>
<comment type="caution">
    <text evidence="1">The sequence shown here is derived from an EMBL/GenBank/DDBJ whole genome shotgun (WGS) entry which is preliminary data.</text>
</comment>
<name>A0ABP7P4U5_9GAMM</name>
<accession>A0ABP7P4U5</accession>
<sequence length="117" mass="12643">MSRLLKRLGDHERNGITMVAYAPALHHGVTLSEATRISWLAVQQLLGDVFMRENMHHTVAPFRFTAIDTADEAGGYLGLDDPALQGPLTETMFSSISGSTLDFGGAIHPVDTQAYSG</sequence>
<organism evidence="1 2">
    <name type="scientific">Allohahella marinimesophila</name>
    <dbReference type="NCBI Taxonomy" id="1054972"/>
    <lineage>
        <taxon>Bacteria</taxon>
        <taxon>Pseudomonadati</taxon>
        <taxon>Pseudomonadota</taxon>
        <taxon>Gammaproteobacteria</taxon>
        <taxon>Oceanospirillales</taxon>
        <taxon>Hahellaceae</taxon>
        <taxon>Allohahella</taxon>
    </lineage>
</organism>
<gene>
    <name evidence="1" type="ORF">GCM10022278_17480</name>
</gene>
<dbReference type="EMBL" id="BAABBO010000007">
    <property type="protein sequence ID" value="GAA3959757.1"/>
    <property type="molecule type" value="Genomic_DNA"/>
</dbReference>
<dbReference type="Proteomes" id="UP001501337">
    <property type="component" value="Unassembled WGS sequence"/>
</dbReference>